<keyword evidence="6 8" id="KW-1133">Transmembrane helix</keyword>
<dbReference type="GO" id="GO:1903785">
    <property type="term" value="P:L-valine transmembrane transport"/>
    <property type="evidence" value="ECO:0007669"/>
    <property type="project" value="TreeGrafter"/>
</dbReference>
<keyword evidence="10" id="KW-1185">Reference proteome</keyword>
<evidence type="ECO:0000313" key="10">
    <source>
        <dbReference type="Proteomes" id="UP000252585"/>
    </source>
</evidence>
<dbReference type="PANTHER" id="PTHR34979">
    <property type="entry name" value="INNER MEMBRANE PROTEIN YGAZ"/>
    <property type="match status" value="1"/>
</dbReference>
<comment type="similarity">
    <text evidence="2">Belongs to the AzlC family.</text>
</comment>
<comment type="caution">
    <text evidence="9">The sequence shown here is derived from an EMBL/GenBank/DDBJ whole genome shotgun (WGS) entry which is preliminary data.</text>
</comment>
<keyword evidence="7 8" id="KW-0472">Membrane</keyword>
<dbReference type="InterPro" id="IPR011606">
    <property type="entry name" value="Brnchd-chn_aa_trnsp_permease"/>
</dbReference>
<gene>
    <name evidence="9" type="ORF">DFR57_10727</name>
</gene>
<comment type="subcellular location">
    <subcellularLocation>
        <location evidence="1">Cell membrane</location>
        <topology evidence="1">Multi-pass membrane protein</topology>
    </subcellularLocation>
</comment>
<evidence type="ECO:0000256" key="5">
    <source>
        <dbReference type="ARBA" id="ARBA00022692"/>
    </source>
</evidence>
<feature type="transmembrane region" description="Helical" evidence="8">
    <location>
        <begin position="166"/>
        <end position="184"/>
    </location>
</feature>
<dbReference type="GO" id="GO:0005886">
    <property type="term" value="C:plasma membrane"/>
    <property type="evidence" value="ECO:0007669"/>
    <property type="project" value="UniProtKB-SubCell"/>
</dbReference>
<keyword evidence="3" id="KW-0813">Transport</keyword>
<protein>
    <submittedName>
        <fullName evidence="9">4-azaleucine resistance transporter AzlC</fullName>
    </submittedName>
</protein>
<dbReference type="Proteomes" id="UP000252585">
    <property type="component" value="Unassembled WGS sequence"/>
</dbReference>
<dbReference type="EMBL" id="QPJJ01000007">
    <property type="protein sequence ID" value="RCW69639.1"/>
    <property type="molecule type" value="Genomic_DNA"/>
</dbReference>
<feature type="transmembrane region" description="Helical" evidence="8">
    <location>
        <begin position="136"/>
        <end position="160"/>
    </location>
</feature>
<evidence type="ECO:0000256" key="6">
    <source>
        <dbReference type="ARBA" id="ARBA00022989"/>
    </source>
</evidence>
<dbReference type="RefSeq" id="WP_114352863.1">
    <property type="nucleotide sequence ID" value="NZ_QPJJ01000007.1"/>
</dbReference>
<evidence type="ECO:0000256" key="8">
    <source>
        <dbReference type="SAM" id="Phobius"/>
    </source>
</evidence>
<accession>A0A368XQ29</accession>
<evidence type="ECO:0000313" key="9">
    <source>
        <dbReference type="EMBL" id="RCW69639.1"/>
    </source>
</evidence>
<dbReference type="PANTHER" id="PTHR34979:SF1">
    <property type="entry name" value="INNER MEMBRANE PROTEIN YGAZ"/>
    <property type="match status" value="1"/>
</dbReference>
<feature type="transmembrane region" description="Helical" evidence="8">
    <location>
        <begin position="12"/>
        <end position="34"/>
    </location>
</feature>
<reference evidence="9 10" key="1">
    <citation type="submission" date="2018-07" db="EMBL/GenBank/DDBJ databases">
        <title>Genomic Encyclopedia of Type Strains, Phase IV (KMG-IV): sequencing the most valuable type-strain genomes for metagenomic binning, comparative biology and taxonomic classification.</title>
        <authorList>
            <person name="Goeker M."/>
        </authorList>
    </citation>
    <scope>NUCLEOTIDE SEQUENCE [LARGE SCALE GENOMIC DNA]</scope>
    <source>
        <strain evidence="9 10">DSM 27696</strain>
    </source>
</reference>
<feature type="transmembrane region" description="Helical" evidence="8">
    <location>
        <begin position="214"/>
        <end position="232"/>
    </location>
</feature>
<evidence type="ECO:0000256" key="3">
    <source>
        <dbReference type="ARBA" id="ARBA00022448"/>
    </source>
</evidence>
<evidence type="ECO:0000256" key="1">
    <source>
        <dbReference type="ARBA" id="ARBA00004651"/>
    </source>
</evidence>
<feature type="transmembrane region" description="Helical" evidence="8">
    <location>
        <begin position="54"/>
        <end position="86"/>
    </location>
</feature>
<sequence>METSFERNKRAIIRDGLIAGMPIVVGYLPIAIAYGVLAKQSGLTLMELTGMSLLVYAGAAQFMGAGMIGLGTGAIEIIIATFVLNFRHFVMSLSLMNRIRIFDKKWKLPLAMGLTDETFSVASIYGKQFNNKNGQYFYLTMMLSAYLSWVLGSLLGGLLGDVIPHSLSQSMGVALYAMFIGLLVPSIRKETKIVIIAVIAMVSNFIATPYLGQGWSIVLGTIVGAIAGVFVLREEGQA</sequence>
<dbReference type="AlphaFoldDB" id="A0A368XQ29"/>
<dbReference type="Pfam" id="PF03591">
    <property type="entry name" value="AzlC"/>
    <property type="match status" value="1"/>
</dbReference>
<keyword evidence="5 8" id="KW-0812">Transmembrane</keyword>
<organism evidence="9 10">
    <name type="scientific">Saliterribacillus persicus</name>
    <dbReference type="NCBI Taxonomy" id="930114"/>
    <lineage>
        <taxon>Bacteria</taxon>
        <taxon>Bacillati</taxon>
        <taxon>Bacillota</taxon>
        <taxon>Bacilli</taxon>
        <taxon>Bacillales</taxon>
        <taxon>Bacillaceae</taxon>
        <taxon>Saliterribacillus</taxon>
    </lineage>
</organism>
<proteinExistence type="inferred from homology"/>
<keyword evidence="4" id="KW-1003">Cell membrane</keyword>
<feature type="transmembrane region" description="Helical" evidence="8">
    <location>
        <begin position="191"/>
        <end position="208"/>
    </location>
</feature>
<evidence type="ECO:0000256" key="4">
    <source>
        <dbReference type="ARBA" id="ARBA00022475"/>
    </source>
</evidence>
<evidence type="ECO:0000256" key="2">
    <source>
        <dbReference type="ARBA" id="ARBA00010735"/>
    </source>
</evidence>
<dbReference type="OrthoDB" id="3177005at2"/>
<evidence type="ECO:0000256" key="7">
    <source>
        <dbReference type="ARBA" id="ARBA00023136"/>
    </source>
</evidence>
<name>A0A368XQ29_9BACI</name>